<gene>
    <name evidence="3" type="ORF">Sjap_014487</name>
</gene>
<feature type="repeat" description="PPR" evidence="2">
    <location>
        <begin position="652"/>
        <end position="686"/>
    </location>
</feature>
<feature type="repeat" description="PPR" evidence="2">
    <location>
        <begin position="285"/>
        <end position="319"/>
    </location>
</feature>
<feature type="repeat" description="PPR" evidence="2">
    <location>
        <begin position="687"/>
        <end position="721"/>
    </location>
</feature>
<dbReference type="Proteomes" id="UP001417504">
    <property type="component" value="Unassembled WGS sequence"/>
</dbReference>
<dbReference type="NCBIfam" id="TIGR00756">
    <property type="entry name" value="PPR"/>
    <property type="match status" value="13"/>
</dbReference>
<dbReference type="PANTHER" id="PTHR47934">
    <property type="entry name" value="PENTATRICOPEPTIDE REPEAT-CONTAINING PROTEIN PET309, MITOCHONDRIAL"/>
    <property type="match status" value="1"/>
</dbReference>
<organism evidence="3 4">
    <name type="scientific">Stephania japonica</name>
    <dbReference type="NCBI Taxonomy" id="461633"/>
    <lineage>
        <taxon>Eukaryota</taxon>
        <taxon>Viridiplantae</taxon>
        <taxon>Streptophyta</taxon>
        <taxon>Embryophyta</taxon>
        <taxon>Tracheophyta</taxon>
        <taxon>Spermatophyta</taxon>
        <taxon>Magnoliopsida</taxon>
        <taxon>Ranunculales</taxon>
        <taxon>Menispermaceae</taxon>
        <taxon>Menispermoideae</taxon>
        <taxon>Cissampelideae</taxon>
        <taxon>Stephania</taxon>
    </lineage>
</organism>
<dbReference type="PANTHER" id="PTHR47934:SF6">
    <property type="entry name" value="MITOCHONDRIAL GROUP I INTRON SPLICING FACTOR CCM1-RELATED"/>
    <property type="match status" value="1"/>
</dbReference>
<dbReference type="SUPFAM" id="SSF81901">
    <property type="entry name" value="HCP-like"/>
    <property type="match status" value="1"/>
</dbReference>
<dbReference type="Pfam" id="PF13041">
    <property type="entry name" value="PPR_2"/>
    <property type="match status" value="5"/>
</dbReference>
<name>A0AAP0NRY3_9MAGN</name>
<sequence>MALVRSRAIGINRFFPLRIPNPTHTNRSIYIHLNQIHSDSSSNRRNDVVEKLVDAFTNQSSLLRNSEELRAIAPMLTPEMVETALKAMKSWRAAHGFFDWAKEQCGFKHNCYTYNAMASVLVRAKQAAQLRVLARDLAGSICPMSAGALGFFIRCLGSQGLVEEANWVFDEVKRLKLCFLNVYSYNCLLEAFAKSGRVELVEMRLREMVEIGIEPDKFTLTPVLQAYCNAGNFDQALSAYNQICDKGWIDEHVFTILAVSFSKWGEVDKAFELIERMEDHNMSLNEKTLCILIHGFAKESRIDKALQLFDKMRVLGFMADLALYSVLIEGLCKKRETVKALILFGEMKRDGIVPDVHIFTRLISLYSGEGDFFSANQLLEEGNECSDGDTAVSLYNAVLEGLVYHGSIDKAYLLLQDMVGSNATNEVVLGNLFKVKEGTRPNTTSFVILIDGLCKYGKLDVALSLFDEMIQKGYKGTVLLYNNLIHELCGLDRLEEAYELQREMRQAGHEPTQFTNNSIFGCLCKREDLSGAVVLLKEMHACGHEPWIKHSSMLVKQLCIHGKVLEACKFLTDMIRVGFLPDIIAYSAAIDGLFKNGEVDGAVELFLDILRRGYRPDIVAYNIIIRGLCKVGKVLEAQNLVNEMPEKGLLPSVVTYNLMIDAFCKTNEIDQAFCYFKRMFDEARDPTVITYTTLIDGLCSVGRPEDAVRLWDEMEDKGLIPNRISYVALIHGLCKCHRSDEALKYFQKMKEQEMEPDTFVYVALISNFVSNGELVIAFEILREMVLKWSFPGPLDKNHPVLMGALHKLFEDDITSSYVKSLIADGLLPAISNASDEMT</sequence>
<dbReference type="Pfam" id="PF01535">
    <property type="entry name" value="PPR"/>
    <property type="match status" value="3"/>
</dbReference>
<dbReference type="GO" id="GO:0005739">
    <property type="term" value="C:mitochondrion"/>
    <property type="evidence" value="ECO:0007669"/>
    <property type="project" value="TreeGrafter"/>
</dbReference>
<dbReference type="GO" id="GO:0006396">
    <property type="term" value="P:RNA processing"/>
    <property type="evidence" value="ECO:0007669"/>
    <property type="project" value="TreeGrafter"/>
</dbReference>
<feature type="repeat" description="PPR" evidence="2">
    <location>
        <begin position="582"/>
        <end position="616"/>
    </location>
</feature>
<dbReference type="InterPro" id="IPR051114">
    <property type="entry name" value="Mito_RNA_Proc_CCM1"/>
</dbReference>
<evidence type="ECO:0000256" key="2">
    <source>
        <dbReference type="PROSITE-ProRule" id="PRU00708"/>
    </source>
</evidence>
<dbReference type="GO" id="GO:0003729">
    <property type="term" value="F:mRNA binding"/>
    <property type="evidence" value="ECO:0007669"/>
    <property type="project" value="TreeGrafter"/>
</dbReference>
<feature type="repeat" description="PPR" evidence="2">
    <location>
        <begin position="181"/>
        <end position="215"/>
    </location>
</feature>
<keyword evidence="1" id="KW-0677">Repeat</keyword>
<dbReference type="AlphaFoldDB" id="A0AAP0NRY3"/>
<dbReference type="PROSITE" id="PS51375">
    <property type="entry name" value="PPR"/>
    <property type="match status" value="12"/>
</dbReference>
<evidence type="ECO:0000256" key="1">
    <source>
        <dbReference type="ARBA" id="ARBA00022737"/>
    </source>
</evidence>
<feature type="repeat" description="PPR" evidence="2">
    <location>
        <begin position="617"/>
        <end position="651"/>
    </location>
</feature>
<dbReference type="InterPro" id="IPR002885">
    <property type="entry name" value="PPR_rpt"/>
</dbReference>
<evidence type="ECO:0000313" key="3">
    <source>
        <dbReference type="EMBL" id="KAK9115540.1"/>
    </source>
</evidence>
<comment type="caution">
    <text evidence="3">The sequence shown here is derived from an EMBL/GenBank/DDBJ whole genome shotgun (WGS) entry which is preliminary data.</text>
</comment>
<proteinExistence type="predicted"/>
<feature type="repeat" description="PPR" evidence="2">
    <location>
        <begin position="477"/>
        <end position="511"/>
    </location>
</feature>
<dbReference type="Pfam" id="PF13812">
    <property type="entry name" value="PPR_3"/>
    <property type="match status" value="1"/>
</dbReference>
<feature type="repeat" description="PPR" evidence="2">
    <location>
        <begin position="722"/>
        <end position="756"/>
    </location>
</feature>
<feature type="repeat" description="PPR" evidence="2">
    <location>
        <begin position="250"/>
        <end position="284"/>
    </location>
</feature>
<dbReference type="Gene3D" id="1.25.40.10">
    <property type="entry name" value="Tetratricopeptide repeat domain"/>
    <property type="match status" value="7"/>
</dbReference>
<dbReference type="InterPro" id="IPR011990">
    <property type="entry name" value="TPR-like_helical_dom_sf"/>
</dbReference>
<feature type="repeat" description="PPR" evidence="2">
    <location>
        <begin position="442"/>
        <end position="476"/>
    </location>
</feature>
<keyword evidence="4" id="KW-1185">Reference proteome</keyword>
<dbReference type="GO" id="GO:0007005">
    <property type="term" value="P:mitochondrion organization"/>
    <property type="evidence" value="ECO:0007669"/>
    <property type="project" value="TreeGrafter"/>
</dbReference>
<feature type="repeat" description="PPR" evidence="2">
    <location>
        <begin position="320"/>
        <end position="354"/>
    </location>
</feature>
<evidence type="ECO:0008006" key="5">
    <source>
        <dbReference type="Google" id="ProtNLM"/>
    </source>
</evidence>
<accession>A0AAP0NRY3</accession>
<feature type="repeat" description="PPR" evidence="2">
    <location>
        <begin position="512"/>
        <end position="546"/>
    </location>
</feature>
<reference evidence="3 4" key="1">
    <citation type="submission" date="2024-01" db="EMBL/GenBank/DDBJ databases">
        <title>Genome assemblies of Stephania.</title>
        <authorList>
            <person name="Yang L."/>
        </authorList>
    </citation>
    <scope>NUCLEOTIDE SEQUENCE [LARGE SCALE GENOMIC DNA]</scope>
    <source>
        <strain evidence="3">QJT</strain>
        <tissue evidence="3">Leaf</tissue>
    </source>
</reference>
<evidence type="ECO:0000313" key="4">
    <source>
        <dbReference type="Proteomes" id="UP001417504"/>
    </source>
</evidence>
<dbReference type="EMBL" id="JBBNAE010000006">
    <property type="protein sequence ID" value="KAK9115540.1"/>
    <property type="molecule type" value="Genomic_DNA"/>
</dbReference>
<protein>
    <recommendedName>
        <fullName evidence="5">Pentatricopeptide repeat-containing protein</fullName>
    </recommendedName>
</protein>
<dbReference type="Pfam" id="PF12854">
    <property type="entry name" value="PPR_1"/>
    <property type="match status" value="2"/>
</dbReference>